<accession>A0A7V8FZC4</accession>
<evidence type="ECO:0008006" key="4">
    <source>
        <dbReference type="Google" id="ProtNLM"/>
    </source>
</evidence>
<keyword evidence="1" id="KW-0812">Transmembrane</keyword>
<keyword evidence="1" id="KW-1133">Transmembrane helix</keyword>
<feature type="transmembrane region" description="Helical" evidence="1">
    <location>
        <begin position="6"/>
        <end position="27"/>
    </location>
</feature>
<feature type="transmembrane region" description="Helical" evidence="1">
    <location>
        <begin position="108"/>
        <end position="130"/>
    </location>
</feature>
<comment type="caution">
    <text evidence="2">The sequence shown here is derived from an EMBL/GenBank/DDBJ whole genome shotgun (WGS) entry which is preliminary data.</text>
</comment>
<dbReference type="Pfam" id="PF02325">
    <property type="entry name" value="CCB3_YggT"/>
    <property type="match status" value="2"/>
</dbReference>
<feature type="transmembrane region" description="Helical" evidence="1">
    <location>
        <begin position="65"/>
        <end position="88"/>
    </location>
</feature>
<name>A0A7V8FZC4_9BURK</name>
<sequence length="183" mass="20349">MENSVLHSIFMLIVDAVASILAGVMLLRFWMQVVRVRPPQSVGQFVYQLSDWLVKPLRRVMPGGAYDWASLLGAFIIVLLSIIAAVGIDSGFDFKTILLLSLVRFFQWIFYGFMATLIIEAIFSWVNPYAPLAPFVRALNEPLLRPLRRVIPLIGGVDLSPLAALILLQIAVRVVSTLLLALA</sequence>
<reference evidence="3" key="1">
    <citation type="journal article" date="2020" name="MBio">
        <title>Horizontal gene transfer to a defensive symbiont with a reduced genome amongst a multipartite beetle microbiome.</title>
        <authorList>
            <person name="Waterworth S.C."/>
            <person name="Florez L.V."/>
            <person name="Rees E.R."/>
            <person name="Hertweck C."/>
            <person name="Kaltenpoth M."/>
            <person name="Kwan J.C."/>
        </authorList>
    </citation>
    <scope>NUCLEOTIDE SEQUENCE [LARGE SCALE GENOMIC DNA]</scope>
</reference>
<proteinExistence type="predicted"/>
<gene>
    <name evidence="2" type="ORF">GAK35_00744</name>
</gene>
<evidence type="ECO:0000313" key="3">
    <source>
        <dbReference type="Proteomes" id="UP000462435"/>
    </source>
</evidence>
<dbReference type="InterPro" id="IPR003425">
    <property type="entry name" value="CCB3/YggT"/>
</dbReference>
<dbReference type="Proteomes" id="UP000462435">
    <property type="component" value="Unassembled WGS sequence"/>
</dbReference>
<dbReference type="AlphaFoldDB" id="A0A7V8FZC4"/>
<feature type="transmembrane region" description="Helical" evidence="1">
    <location>
        <begin position="150"/>
        <end position="172"/>
    </location>
</feature>
<evidence type="ECO:0000313" key="2">
    <source>
        <dbReference type="EMBL" id="KAF1047238.1"/>
    </source>
</evidence>
<evidence type="ECO:0000256" key="1">
    <source>
        <dbReference type="SAM" id="Phobius"/>
    </source>
</evidence>
<dbReference type="EMBL" id="WNDX01000013">
    <property type="protein sequence ID" value="KAF1047238.1"/>
    <property type="molecule type" value="Genomic_DNA"/>
</dbReference>
<organism evidence="2 3">
    <name type="scientific">Herbaspirillum frisingense</name>
    <dbReference type="NCBI Taxonomy" id="92645"/>
    <lineage>
        <taxon>Bacteria</taxon>
        <taxon>Pseudomonadati</taxon>
        <taxon>Pseudomonadota</taxon>
        <taxon>Betaproteobacteria</taxon>
        <taxon>Burkholderiales</taxon>
        <taxon>Oxalobacteraceae</taxon>
        <taxon>Herbaspirillum</taxon>
    </lineage>
</organism>
<keyword evidence="1" id="KW-0472">Membrane</keyword>
<protein>
    <recommendedName>
        <fullName evidence="4">YggT family protein</fullName>
    </recommendedName>
</protein>
<dbReference type="GO" id="GO:0016020">
    <property type="term" value="C:membrane"/>
    <property type="evidence" value="ECO:0007669"/>
    <property type="project" value="InterPro"/>
</dbReference>